<comment type="caution">
    <text evidence="3">The sequence shown here is derived from an EMBL/GenBank/DDBJ whole genome shotgun (WGS) entry which is preliminary data.</text>
</comment>
<dbReference type="PANTHER" id="PTHR43384">
    <property type="entry name" value="SEPTUM SITE-DETERMINING PROTEIN MIND HOMOLOG, CHLOROPLASTIC-RELATED"/>
    <property type="match status" value="1"/>
</dbReference>
<keyword evidence="3" id="KW-0969">Cilium</keyword>
<keyword evidence="3" id="KW-0966">Cell projection</keyword>
<name>A0A2T0SGV2_9PSEU</name>
<dbReference type="GO" id="GO:0016887">
    <property type="term" value="F:ATP hydrolysis activity"/>
    <property type="evidence" value="ECO:0007669"/>
    <property type="project" value="TreeGrafter"/>
</dbReference>
<dbReference type="InterPro" id="IPR050625">
    <property type="entry name" value="ParA/MinD_ATPase"/>
</dbReference>
<dbReference type="EMBL" id="PVTF01000020">
    <property type="protein sequence ID" value="PRY32642.1"/>
    <property type="molecule type" value="Genomic_DNA"/>
</dbReference>
<dbReference type="GO" id="GO:0005829">
    <property type="term" value="C:cytosol"/>
    <property type="evidence" value="ECO:0007669"/>
    <property type="project" value="TreeGrafter"/>
</dbReference>
<feature type="transmembrane region" description="Helical" evidence="1">
    <location>
        <begin position="307"/>
        <end position="326"/>
    </location>
</feature>
<reference evidence="3 4" key="1">
    <citation type="submission" date="2018-03" db="EMBL/GenBank/DDBJ databases">
        <title>Genomic Encyclopedia of Archaeal and Bacterial Type Strains, Phase II (KMG-II): from individual species to whole genera.</title>
        <authorList>
            <person name="Goeker M."/>
        </authorList>
    </citation>
    <scope>NUCLEOTIDE SEQUENCE [LARGE SCALE GENOMIC DNA]</scope>
    <source>
        <strain evidence="3 4">DSM 44720</strain>
    </source>
</reference>
<dbReference type="Gene3D" id="3.40.50.300">
    <property type="entry name" value="P-loop containing nucleotide triphosphate hydrolases"/>
    <property type="match status" value="1"/>
</dbReference>
<organism evidence="3 4">
    <name type="scientific">Umezawaea tangerina</name>
    <dbReference type="NCBI Taxonomy" id="84725"/>
    <lineage>
        <taxon>Bacteria</taxon>
        <taxon>Bacillati</taxon>
        <taxon>Actinomycetota</taxon>
        <taxon>Actinomycetes</taxon>
        <taxon>Pseudonocardiales</taxon>
        <taxon>Pseudonocardiaceae</taxon>
        <taxon>Umezawaea</taxon>
    </lineage>
</organism>
<dbReference type="GO" id="GO:0009898">
    <property type="term" value="C:cytoplasmic side of plasma membrane"/>
    <property type="evidence" value="ECO:0007669"/>
    <property type="project" value="TreeGrafter"/>
</dbReference>
<evidence type="ECO:0000256" key="1">
    <source>
        <dbReference type="SAM" id="Phobius"/>
    </source>
</evidence>
<dbReference type="PANTHER" id="PTHR43384:SF13">
    <property type="entry name" value="SLR0110 PROTEIN"/>
    <property type="match status" value="1"/>
</dbReference>
<feature type="transmembrane region" description="Helical" evidence="1">
    <location>
        <begin position="332"/>
        <end position="350"/>
    </location>
</feature>
<keyword evidence="1" id="KW-1133">Transmembrane helix</keyword>
<keyword evidence="4" id="KW-1185">Reference proteome</keyword>
<dbReference type="OrthoDB" id="3448281at2"/>
<dbReference type="SUPFAM" id="SSF52540">
    <property type="entry name" value="P-loop containing nucleoside triphosphate hydrolases"/>
    <property type="match status" value="1"/>
</dbReference>
<dbReference type="InterPro" id="IPR002586">
    <property type="entry name" value="CobQ/CobB/MinD/ParA_Nub-bd_dom"/>
</dbReference>
<evidence type="ECO:0000313" key="4">
    <source>
        <dbReference type="Proteomes" id="UP000239494"/>
    </source>
</evidence>
<dbReference type="InterPro" id="IPR027417">
    <property type="entry name" value="P-loop_NTPase"/>
</dbReference>
<gene>
    <name evidence="3" type="ORF">CLV43_12061</name>
</gene>
<accession>A0A2T0SGV2</accession>
<keyword evidence="1" id="KW-0812">Transmembrane</keyword>
<feature type="domain" description="CobQ/CobB/MinD/ParA nucleotide binding" evidence="2">
    <location>
        <begin position="21"/>
        <end position="244"/>
    </location>
</feature>
<keyword evidence="1" id="KW-0472">Membrane</keyword>
<dbReference type="GO" id="GO:0005524">
    <property type="term" value="F:ATP binding"/>
    <property type="evidence" value="ECO:0007669"/>
    <property type="project" value="TreeGrafter"/>
</dbReference>
<proteinExistence type="predicted"/>
<dbReference type="AlphaFoldDB" id="A0A2T0SGV2"/>
<sequence length="370" mass="39415">MTEDTPSTGELRPDSARGRVIAVMSGKGGSGKTMVATTIARRLSGEDHPVLLVDGDLGTGGLSYYLALNYVRNIRNGLTDLLLGRPVEDGELRSRYLQRVTFAPRSGNALFLPVGDFRKLKLVRSEPVVPSEPPVALLLERSLGRLKAALMTEEATMVVDCRGGVDEETFAIGRVVDDIILVSEPDTTSFQATRHLAESLSDEGLGHKITGFVLNKVFEDPTVVLRNGTSSFGAQPLGAVPFDPVATRAFLVGEVPPASSAFWVHVVDALARLYPHDVDPPDRERLYRPEQYAALGLTSPASTRGGYALAMVALVLGSVLVVGEAAGGVNGTTRLVGLVVLATTALFAGIESVRRTVGRTIEALFRLVGL</sequence>
<dbReference type="Proteomes" id="UP000239494">
    <property type="component" value="Unassembled WGS sequence"/>
</dbReference>
<protein>
    <submittedName>
        <fullName evidence="3">Flagellar biosynthesis protein FlhG</fullName>
    </submittedName>
</protein>
<keyword evidence="3" id="KW-0282">Flagellum</keyword>
<dbReference type="GO" id="GO:0051782">
    <property type="term" value="P:negative regulation of cell division"/>
    <property type="evidence" value="ECO:0007669"/>
    <property type="project" value="TreeGrafter"/>
</dbReference>
<dbReference type="RefSeq" id="WP_106196084.1">
    <property type="nucleotide sequence ID" value="NZ_PVTF01000020.1"/>
</dbReference>
<evidence type="ECO:0000313" key="3">
    <source>
        <dbReference type="EMBL" id="PRY32642.1"/>
    </source>
</evidence>
<evidence type="ECO:0000259" key="2">
    <source>
        <dbReference type="Pfam" id="PF01656"/>
    </source>
</evidence>
<dbReference type="Pfam" id="PF01656">
    <property type="entry name" value="CbiA"/>
    <property type="match status" value="1"/>
</dbReference>